<proteinExistence type="predicted"/>
<protein>
    <submittedName>
        <fullName evidence="2">Uncharacterized protein</fullName>
    </submittedName>
</protein>
<dbReference type="RefSeq" id="WP_397672588.1">
    <property type="nucleotide sequence ID" value="NZ_JBIRFW010000007.1"/>
</dbReference>
<evidence type="ECO:0000313" key="3">
    <source>
        <dbReference type="Proteomes" id="UP001610990"/>
    </source>
</evidence>
<dbReference type="EMBL" id="JBIRGH010000007">
    <property type="protein sequence ID" value="MFH8585524.1"/>
    <property type="molecule type" value="Genomic_DNA"/>
</dbReference>
<name>A0ABW7RDT8_9ACTN</name>
<reference evidence="2 3" key="1">
    <citation type="submission" date="2024-10" db="EMBL/GenBank/DDBJ databases">
        <title>The Natural Products Discovery Center: Release of the First 8490 Sequenced Strains for Exploring Actinobacteria Biosynthetic Diversity.</title>
        <authorList>
            <person name="Kalkreuter E."/>
            <person name="Kautsar S.A."/>
            <person name="Yang D."/>
            <person name="Bader C.D."/>
            <person name="Teijaro C.N."/>
            <person name="Fluegel L."/>
            <person name="Davis C.M."/>
            <person name="Simpson J.R."/>
            <person name="Lauterbach L."/>
            <person name="Steele A.D."/>
            <person name="Gui C."/>
            <person name="Meng S."/>
            <person name="Li G."/>
            <person name="Viehrig K."/>
            <person name="Ye F."/>
            <person name="Su P."/>
            <person name="Kiefer A.F."/>
            <person name="Nichols A."/>
            <person name="Cepeda A.J."/>
            <person name="Yan W."/>
            <person name="Fan B."/>
            <person name="Jiang Y."/>
            <person name="Adhikari A."/>
            <person name="Zheng C.-J."/>
            <person name="Schuster L."/>
            <person name="Cowan T.M."/>
            <person name="Smanski M.J."/>
            <person name="Chevrette M.G."/>
            <person name="De Carvalho L.P.S."/>
            <person name="Shen B."/>
        </authorList>
    </citation>
    <scope>NUCLEOTIDE SEQUENCE [LARGE SCALE GENOMIC DNA]</scope>
    <source>
        <strain evidence="2 3">NPDC018013</strain>
    </source>
</reference>
<evidence type="ECO:0000313" key="2">
    <source>
        <dbReference type="EMBL" id="MFH8585524.1"/>
    </source>
</evidence>
<sequence length="51" mass="5434">MDGPSAPRTDGETAGPAGVLGHDGGVRTRPRELWRTDVRALVNHWPPDCGV</sequence>
<dbReference type="Proteomes" id="UP001610990">
    <property type="component" value="Unassembled WGS sequence"/>
</dbReference>
<accession>A0ABW7RDT8</accession>
<feature type="region of interest" description="Disordered" evidence="1">
    <location>
        <begin position="1"/>
        <end position="28"/>
    </location>
</feature>
<keyword evidence="3" id="KW-1185">Reference proteome</keyword>
<gene>
    <name evidence="2" type="ORF">ACH4GP_14105</name>
</gene>
<comment type="caution">
    <text evidence="2">The sequence shown here is derived from an EMBL/GenBank/DDBJ whole genome shotgun (WGS) entry which is preliminary data.</text>
</comment>
<evidence type="ECO:0000256" key="1">
    <source>
        <dbReference type="SAM" id="MobiDB-lite"/>
    </source>
</evidence>
<organism evidence="2 3">
    <name type="scientific">Streptomyces celluloflavus</name>
    <dbReference type="NCBI Taxonomy" id="58344"/>
    <lineage>
        <taxon>Bacteria</taxon>
        <taxon>Bacillati</taxon>
        <taxon>Actinomycetota</taxon>
        <taxon>Actinomycetes</taxon>
        <taxon>Kitasatosporales</taxon>
        <taxon>Streptomycetaceae</taxon>
        <taxon>Streptomyces</taxon>
    </lineage>
</organism>